<organism evidence="6 7">
    <name type="scientific">Artemisia annua</name>
    <name type="common">Sweet wormwood</name>
    <dbReference type="NCBI Taxonomy" id="35608"/>
    <lineage>
        <taxon>Eukaryota</taxon>
        <taxon>Viridiplantae</taxon>
        <taxon>Streptophyta</taxon>
        <taxon>Embryophyta</taxon>
        <taxon>Tracheophyta</taxon>
        <taxon>Spermatophyta</taxon>
        <taxon>Magnoliopsida</taxon>
        <taxon>eudicotyledons</taxon>
        <taxon>Gunneridae</taxon>
        <taxon>Pentapetalae</taxon>
        <taxon>asterids</taxon>
        <taxon>campanulids</taxon>
        <taxon>Asterales</taxon>
        <taxon>Asteraceae</taxon>
        <taxon>Asteroideae</taxon>
        <taxon>Anthemideae</taxon>
        <taxon>Artemisiinae</taxon>
        <taxon>Artemisia</taxon>
    </lineage>
</organism>
<feature type="domain" description="Alpha/beta hydrolase fold-3" evidence="4">
    <location>
        <begin position="75"/>
        <end position="296"/>
    </location>
</feature>
<keyword evidence="2" id="KW-0067">ATP-binding</keyword>
<dbReference type="InterPro" id="IPR010285">
    <property type="entry name" value="DNA_helicase_pif1-like_DEAD"/>
</dbReference>
<dbReference type="GO" id="GO:0006310">
    <property type="term" value="P:DNA recombination"/>
    <property type="evidence" value="ECO:0007669"/>
    <property type="project" value="UniProtKB-KW"/>
</dbReference>
<dbReference type="GO" id="GO:0016887">
    <property type="term" value="F:ATP hydrolysis activity"/>
    <property type="evidence" value="ECO:0007669"/>
    <property type="project" value="RHEA"/>
</dbReference>
<dbReference type="PANTHER" id="PTHR10492">
    <property type="match status" value="1"/>
</dbReference>
<feature type="domain" description="DNA helicase Pif1-like 2B" evidence="5">
    <location>
        <begin position="618"/>
        <end position="646"/>
    </location>
</feature>
<evidence type="ECO:0000313" key="7">
    <source>
        <dbReference type="Proteomes" id="UP000245207"/>
    </source>
</evidence>
<gene>
    <name evidence="6" type="ORF">CTI12_AA022260</name>
</gene>
<dbReference type="SUPFAM" id="SSF52540">
    <property type="entry name" value="P-loop containing nucleoside triphosphate hydrolases"/>
    <property type="match status" value="1"/>
</dbReference>
<evidence type="ECO:0000259" key="3">
    <source>
        <dbReference type="Pfam" id="PF05970"/>
    </source>
</evidence>
<dbReference type="Pfam" id="PF21530">
    <property type="entry name" value="Pif1_2B_dom"/>
    <property type="match status" value="1"/>
</dbReference>
<proteinExistence type="inferred from homology"/>
<dbReference type="OrthoDB" id="1930718at2759"/>
<evidence type="ECO:0000259" key="4">
    <source>
        <dbReference type="Pfam" id="PF07859"/>
    </source>
</evidence>
<keyword evidence="2" id="KW-0234">DNA repair</keyword>
<dbReference type="Gene3D" id="3.40.50.300">
    <property type="entry name" value="P-loop containing nucleotide triphosphate hydrolases"/>
    <property type="match status" value="2"/>
</dbReference>
<accession>A0A2U1QBT4</accession>
<protein>
    <recommendedName>
        <fullName evidence="2">ATP-dependent DNA helicase</fullName>
        <ecNumber evidence="2">5.6.2.3</ecNumber>
    </recommendedName>
</protein>
<dbReference type="SUPFAM" id="SSF53474">
    <property type="entry name" value="alpha/beta-Hydrolases"/>
    <property type="match status" value="1"/>
</dbReference>
<comment type="catalytic activity">
    <reaction evidence="2">
        <text>ATP + H2O = ADP + phosphate + H(+)</text>
        <dbReference type="Rhea" id="RHEA:13065"/>
        <dbReference type="ChEBI" id="CHEBI:15377"/>
        <dbReference type="ChEBI" id="CHEBI:15378"/>
        <dbReference type="ChEBI" id="CHEBI:30616"/>
        <dbReference type="ChEBI" id="CHEBI:43474"/>
        <dbReference type="ChEBI" id="CHEBI:456216"/>
        <dbReference type="EC" id="5.6.2.3"/>
    </reaction>
</comment>
<dbReference type="GO" id="GO:0006281">
    <property type="term" value="P:DNA repair"/>
    <property type="evidence" value="ECO:0007669"/>
    <property type="project" value="UniProtKB-KW"/>
</dbReference>
<evidence type="ECO:0000259" key="5">
    <source>
        <dbReference type="Pfam" id="PF21530"/>
    </source>
</evidence>
<dbReference type="GO" id="GO:0005524">
    <property type="term" value="F:ATP binding"/>
    <property type="evidence" value="ECO:0007669"/>
    <property type="project" value="UniProtKB-KW"/>
</dbReference>
<comment type="cofactor">
    <cofactor evidence="2">
        <name>Mg(2+)</name>
        <dbReference type="ChEBI" id="CHEBI:18420"/>
    </cofactor>
</comment>
<evidence type="ECO:0000256" key="1">
    <source>
        <dbReference type="ARBA" id="ARBA00010515"/>
    </source>
</evidence>
<dbReference type="InterPro" id="IPR013094">
    <property type="entry name" value="AB_hydrolase_3"/>
</dbReference>
<dbReference type="Proteomes" id="UP000245207">
    <property type="component" value="Unassembled WGS sequence"/>
</dbReference>
<evidence type="ECO:0000256" key="2">
    <source>
        <dbReference type="RuleBase" id="RU363044"/>
    </source>
</evidence>
<keyword evidence="7" id="KW-1185">Reference proteome</keyword>
<keyword evidence="2" id="KW-0233">DNA recombination</keyword>
<keyword evidence="2" id="KW-0227">DNA damage</keyword>
<name>A0A2U1QBT4_ARTAN</name>
<dbReference type="InterPro" id="IPR029058">
    <property type="entry name" value="AB_hydrolase_fold"/>
</dbReference>
<dbReference type="STRING" id="35608.A0A2U1QBT4"/>
<dbReference type="EC" id="5.6.2.3" evidence="2"/>
<keyword evidence="2" id="KW-0347">Helicase</keyword>
<sequence length="744" mass="83065">MGSLPHVVEDCYGLLQLYSDGSIHREKNIDLTAFSVKDDGSIQYKDYCFDKLNDLHLRLYKPKSATSTTKLPVVYFLHGGGFCFGSFAWPNFHNCCLRIASALHVIVVAPDHRLAPEHRLPAAIDDSFGALKWLQELARNPKNDVVDFFDFDKVFIIADSCGGTIAHHLAVRLGPGSPELAPIKIRGYVMLAPFFGGTERTKSEAEGLPEKVLTMDVLDTFWRMSLPIGETLDHPIANPFGPKSPSLEQVNLDPILLMVGKDELMRDRVKLYANRLKELGKIASYVEFEGKQHGFFTNEPYSDVSEPQYVVGFKRDLDNNETLTAAIRSKGQIVLNVASSGIASLLLDGGRTVHSRFAIPLNVVEDSMCSITTDSPLAELIREAMLIIWDEAPMMNRLSSEAFDRTLRDINSSTYTPKSDNVLGGKVVVFGGYFRSKGQIVLNVASSGIASLLLDGGRTVHSRFAIPLNVVEDSMCSITTDSPLAELIREAMLIIWDEAPMMNRLSSEAFDRTLRDINSSTYTPKSDNVLGADAEEINNFAEWILNIGERKIGGKNDGHAEVEFPKEMLIPNSDDHVGSFIKEMYDNWEDNLWDPTYFQDRAILAPTQQEVDKINELLKVGAPIMCLRNIDQRGGPCNGTRLQIVRMRINNIEGKIISGGQLGTVVAIPRMVISPYDKKMPFQLNRRQFPISICFAMTINKSQGQTLYKVGLYLERSVFFTWTTLCSRIEGKEQEGSENVTLRQ</sequence>
<dbReference type="AlphaFoldDB" id="A0A2U1QBT4"/>
<dbReference type="EMBL" id="PKPP01000239">
    <property type="protein sequence ID" value="PWA95470.1"/>
    <property type="molecule type" value="Genomic_DNA"/>
</dbReference>
<keyword evidence="2 6" id="KW-0378">Hydrolase</keyword>
<dbReference type="Gene3D" id="3.40.50.1820">
    <property type="entry name" value="alpha/beta hydrolase"/>
    <property type="match status" value="1"/>
</dbReference>
<dbReference type="InterPro" id="IPR027417">
    <property type="entry name" value="P-loop_NTPase"/>
</dbReference>
<evidence type="ECO:0000313" key="6">
    <source>
        <dbReference type="EMBL" id="PWA95470.1"/>
    </source>
</evidence>
<dbReference type="Pfam" id="PF07859">
    <property type="entry name" value="Abhydrolase_3"/>
    <property type="match status" value="1"/>
</dbReference>
<reference evidence="6 7" key="1">
    <citation type="journal article" date="2018" name="Mol. Plant">
        <title>The genome of Artemisia annua provides insight into the evolution of Asteraceae family and artemisinin biosynthesis.</title>
        <authorList>
            <person name="Shen Q."/>
            <person name="Zhang L."/>
            <person name="Liao Z."/>
            <person name="Wang S."/>
            <person name="Yan T."/>
            <person name="Shi P."/>
            <person name="Liu M."/>
            <person name="Fu X."/>
            <person name="Pan Q."/>
            <person name="Wang Y."/>
            <person name="Lv Z."/>
            <person name="Lu X."/>
            <person name="Zhang F."/>
            <person name="Jiang W."/>
            <person name="Ma Y."/>
            <person name="Chen M."/>
            <person name="Hao X."/>
            <person name="Li L."/>
            <person name="Tang Y."/>
            <person name="Lv G."/>
            <person name="Zhou Y."/>
            <person name="Sun X."/>
            <person name="Brodelius P.E."/>
            <person name="Rose J.K.C."/>
            <person name="Tang K."/>
        </authorList>
    </citation>
    <scope>NUCLEOTIDE SEQUENCE [LARGE SCALE GENOMIC DNA]</scope>
    <source>
        <strain evidence="7">cv. Huhao1</strain>
        <tissue evidence="6">Leaf</tissue>
    </source>
</reference>
<dbReference type="InterPro" id="IPR049163">
    <property type="entry name" value="Pif1-like_2B_dom"/>
</dbReference>
<keyword evidence="2" id="KW-0547">Nucleotide-binding</keyword>
<dbReference type="GO" id="GO:0000723">
    <property type="term" value="P:telomere maintenance"/>
    <property type="evidence" value="ECO:0007669"/>
    <property type="project" value="InterPro"/>
</dbReference>
<dbReference type="GO" id="GO:0043139">
    <property type="term" value="F:5'-3' DNA helicase activity"/>
    <property type="evidence" value="ECO:0007669"/>
    <property type="project" value="UniProtKB-EC"/>
</dbReference>
<comment type="caution">
    <text evidence="6">The sequence shown here is derived from an EMBL/GenBank/DDBJ whole genome shotgun (WGS) entry which is preliminary data.</text>
</comment>
<dbReference type="PANTHER" id="PTHR10492:SF101">
    <property type="entry name" value="ATP-DEPENDENT DNA HELICASE"/>
    <property type="match status" value="1"/>
</dbReference>
<dbReference type="Pfam" id="PF05970">
    <property type="entry name" value="PIF1"/>
    <property type="match status" value="1"/>
</dbReference>
<comment type="similarity">
    <text evidence="1">Belongs to the 'GDXG' lipolytic enzyme family.</text>
</comment>
<comment type="similarity">
    <text evidence="2">Belongs to the helicase family.</text>
</comment>
<feature type="domain" description="DNA helicase Pif1-like DEAD-box helicase" evidence="3">
    <location>
        <begin position="322"/>
        <end position="435"/>
    </location>
</feature>